<evidence type="ECO:0000256" key="6">
    <source>
        <dbReference type="SAM" id="Phobius"/>
    </source>
</evidence>
<reference evidence="9" key="1">
    <citation type="submission" date="2025-08" db="UniProtKB">
        <authorList>
            <consortium name="RefSeq"/>
        </authorList>
    </citation>
    <scope>IDENTIFICATION</scope>
</reference>
<dbReference type="GeneID" id="100899011"/>
<dbReference type="InterPro" id="IPR019402">
    <property type="entry name" value="CWH43_N"/>
</dbReference>
<feature type="domain" description="CWH43-like N-terminal" evidence="7">
    <location>
        <begin position="25"/>
        <end position="248"/>
    </location>
</feature>
<evidence type="ECO:0000313" key="9">
    <source>
        <dbReference type="RefSeq" id="XP_003748231.1"/>
    </source>
</evidence>
<keyword evidence="3 6" id="KW-0812">Transmembrane</keyword>
<dbReference type="Proteomes" id="UP000694867">
    <property type="component" value="Unplaced"/>
</dbReference>
<evidence type="ECO:0000259" key="7">
    <source>
        <dbReference type="Pfam" id="PF10277"/>
    </source>
</evidence>
<dbReference type="GO" id="GO:0012505">
    <property type="term" value="C:endomembrane system"/>
    <property type="evidence" value="ECO:0007669"/>
    <property type="project" value="UniProtKB-SubCell"/>
</dbReference>
<proteinExistence type="inferred from homology"/>
<evidence type="ECO:0000256" key="5">
    <source>
        <dbReference type="ARBA" id="ARBA00023136"/>
    </source>
</evidence>
<dbReference type="RefSeq" id="XP_003748231.1">
    <property type="nucleotide sequence ID" value="XM_003748183.2"/>
</dbReference>
<dbReference type="KEGG" id="goe:100899011"/>
<comment type="similarity">
    <text evidence="2">Belongs to the DRAM/TMEM150 family.</text>
</comment>
<accession>A0AAJ6QYQ2</accession>
<evidence type="ECO:0000256" key="2">
    <source>
        <dbReference type="ARBA" id="ARBA00006565"/>
    </source>
</evidence>
<organism evidence="8 9">
    <name type="scientific">Galendromus occidentalis</name>
    <name type="common">western predatory mite</name>
    <dbReference type="NCBI Taxonomy" id="34638"/>
    <lineage>
        <taxon>Eukaryota</taxon>
        <taxon>Metazoa</taxon>
        <taxon>Ecdysozoa</taxon>
        <taxon>Arthropoda</taxon>
        <taxon>Chelicerata</taxon>
        <taxon>Arachnida</taxon>
        <taxon>Acari</taxon>
        <taxon>Parasitiformes</taxon>
        <taxon>Mesostigmata</taxon>
        <taxon>Gamasina</taxon>
        <taxon>Phytoseioidea</taxon>
        <taxon>Phytoseiidae</taxon>
        <taxon>Typhlodrominae</taxon>
        <taxon>Galendromus</taxon>
    </lineage>
</organism>
<gene>
    <name evidence="9" type="primary">LOC100899011</name>
</gene>
<dbReference type="InterPro" id="IPR050911">
    <property type="entry name" value="DRAM/TMEM150_Autophagy_Mod"/>
</dbReference>
<evidence type="ECO:0000256" key="1">
    <source>
        <dbReference type="ARBA" id="ARBA00004127"/>
    </source>
</evidence>
<feature type="transmembrane region" description="Helical" evidence="6">
    <location>
        <begin position="21"/>
        <end position="48"/>
    </location>
</feature>
<keyword evidence="4 6" id="KW-1133">Transmembrane helix</keyword>
<evidence type="ECO:0000256" key="3">
    <source>
        <dbReference type="ARBA" id="ARBA00022692"/>
    </source>
</evidence>
<feature type="transmembrane region" description="Helical" evidence="6">
    <location>
        <begin position="105"/>
        <end position="126"/>
    </location>
</feature>
<feature type="transmembrane region" description="Helical" evidence="6">
    <location>
        <begin position="217"/>
        <end position="240"/>
    </location>
</feature>
<feature type="transmembrane region" description="Helical" evidence="6">
    <location>
        <begin position="68"/>
        <end position="93"/>
    </location>
</feature>
<comment type="subcellular location">
    <subcellularLocation>
        <location evidence="1">Endomembrane system</location>
        <topology evidence="1">Multi-pass membrane protein</topology>
    </subcellularLocation>
</comment>
<dbReference type="Pfam" id="PF10277">
    <property type="entry name" value="Frag1"/>
    <property type="match status" value="1"/>
</dbReference>
<evidence type="ECO:0000256" key="4">
    <source>
        <dbReference type="ARBA" id="ARBA00022989"/>
    </source>
</evidence>
<protein>
    <submittedName>
        <fullName evidence="9">DNA damage-regulated autophagy modulator protein 1</fullName>
    </submittedName>
</protein>
<dbReference type="PANTHER" id="PTHR21324">
    <property type="entry name" value="FASTING-INDUCIBLE INTEGRAL MEMBRANE PROTEIN TM6P1-RELATED"/>
    <property type="match status" value="1"/>
</dbReference>
<keyword evidence="8" id="KW-1185">Reference proteome</keyword>
<dbReference type="PANTHER" id="PTHR21324:SF2">
    <property type="entry name" value="EG:22E5.9 PROTEIN"/>
    <property type="match status" value="1"/>
</dbReference>
<feature type="transmembrane region" description="Helical" evidence="6">
    <location>
        <begin position="138"/>
        <end position="159"/>
    </location>
</feature>
<sequence>MSENMQVYELSCARNNNPVKFIGVGWIPASLGVCIAAAGLLSFVWAVLSGDVTVYVPFISEAGADPPQSGFFSLMISVSCVWSGVTIVIRYSIVRQLLRFNRGELINSISLVVGFLSVLGLSLVSAFPLTSANIIHDIGAASMFVLGVTYCFLQSLLSAWMYPWHNGRVIVFYRSSITLIATAAALITAICQFKAKQLWAASGIDKPDDMRLPGDPAFFWFTAAAIAEWTTVVMFIAYFFSYIREFNKVVIELDTYPLVDHFDDDIEIHFPASEHTPLYKSVL</sequence>
<evidence type="ECO:0000313" key="8">
    <source>
        <dbReference type="Proteomes" id="UP000694867"/>
    </source>
</evidence>
<name>A0AAJ6QYQ2_9ACAR</name>
<keyword evidence="5 6" id="KW-0472">Membrane</keyword>
<dbReference type="AlphaFoldDB" id="A0AAJ6QYQ2"/>
<feature type="transmembrane region" description="Helical" evidence="6">
    <location>
        <begin position="171"/>
        <end position="190"/>
    </location>
</feature>